<keyword evidence="6" id="KW-1185">Reference proteome</keyword>
<evidence type="ECO:0000313" key="6">
    <source>
        <dbReference type="Proteomes" id="UP000838756"/>
    </source>
</evidence>
<gene>
    <name evidence="5" type="primary">jg19695</name>
    <name evidence="5" type="ORF">PAEG_LOCUS8996</name>
</gene>
<reference evidence="5" key="1">
    <citation type="submission" date="2022-03" db="EMBL/GenBank/DDBJ databases">
        <authorList>
            <person name="Lindestad O."/>
        </authorList>
    </citation>
    <scope>NUCLEOTIDE SEQUENCE</scope>
</reference>
<evidence type="ECO:0000256" key="3">
    <source>
        <dbReference type="ARBA" id="ARBA00022989"/>
    </source>
</evidence>
<dbReference type="GO" id="GO:0005886">
    <property type="term" value="C:plasma membrane"/>
    <property type="evidence" value="ECO:0007669"/>
    <property type="project" value="TreeGrafter"/>
</dbReference>
<organism evidence="5 6">
    <name type="scientific">Pararge aegeria aegeria</name>
    <dbReference type="NCBI Taxonomy" id="348720"/>
    <lineage>
        <taxon>Eukaryota</taxon>
        <taxon>Metazoa</taxon>
        <taxon>Ecdysozoa</taxon>
        <taxon>Arthropoda</taxon>
        <taxon>Hexapoda</taxon>
        <taxon>Insecta</taxon>
        <taxon>Pterygota</taxon>
        <taxon>Neoptera</taxon>
        <taxon>Endopterygota</taxon>
        <taxon>Lepidoptera</taxon>
        <taxon>Glossata</taxon>
        <taxon>Ditrysia</taxon>
        <taxon>Papilionoidea</taxon>
        <taxon>Nymphalidae</taxon>
        <taxon>Satyrinae</taxon>
        <taxon>Satyrini</taxon>
        <taxon>Parargina</taxon>
        <taxon>Pararge</taxon>
    </lineage>
</organism>
<name>A0A8S4R1A5_9NEOP</name>
<keyword evidence="4" id="KW-0472">Membrane</keyword>
<dbReference type="AlphaFoldDB" id="A0A8S4R1A5"/>
<protein>
    <submittedName>
        <fullName evidence="5">Jg19695 protein</fullName>
    </submittedName>
</protein>
<evidence type="ECO:0000256" key="1">
    <source>
        <dbReference type="ARBA" id="ARBA00004141"/>
    </source>
</evidence>
<evidence type="ECO:0000313" key="5">
    <source>
        <dbReference type="EMBL" id="CAH2229557.1"/>
    </source>
</evidence>
<keyword evidence="3" id="KW-1133">Transmembrane helix</keyword>
<evidence type="ECO:0000256" key="2">
    <source>
        <dbReference type="ARBA" id="ARBA00022692"/>
    </source>
</evidence>
<dbReference type="GO" id="GO:0015137">
    <property type="term" value="F:citrate transmembrane transporter activity"/>
    <property type="evidence" value="ECO:0007669"/>
    <property type="project" value="TreeGrafter"/>
</dbReference>
<dbReference type="EMBL" id="CAKXAJ010024725">
    <property type="protein sequence ID" value="CAH2229557.1"/>
    <property type="molecule type" value="Genomic_DNA"/>
</dbReference>
<dbReference type="PANTHER" id="PTHR10283">
    <property type="entry name" value="SOLUTE CARRIER FAMILY 13 MEMBER"/>
    <property type="match status" value="1"/>
</dbReference>
<comment type="subcellular location">
    <subcellularLocation>
        <location evidence="1">Membrane</location>
        <topology evidence="1">Multi-pass membrane protein</topology>
    </subcellularLocation>
</comment>
<keyword evidence="2" id="KW-0812">Transmembrane</keyword>
<evidence type="ECO:0000256" key="4">
    <source>
        <dbReference type="ARBA" id="ARBA00023136"/>
    </source>
</evidence>
<dbReference type="OrthoDB" id="6493944at2759"/>
<dbReference type="GO" id="GO:0015141">
    <property type="term" value="F:succinate transmembrane transporter activity"/>
    <property type="evidence" value="ECO:0007669"/>
    <property type="project" value="TreeGrafter"/>
</dbReference>
<proteinExistence type="predicted"/>
<dbReference type="PANTHER" id="PTHR10283:SF82">
    <property type="entry name" value="SOLUTE CARRIER FAMILY 13 MEMBER 2"/>
    <property type="match status" value="1"/>
</dbReference>
<accession>A0A8S4R1A5</accession>
<sequence>MTGEFEKFLSLFSGCPAPAQACIVIVFCKILTEFADSATVGHCILAHVANVGVKSKVNPLYLMLSSTLSTSLPFHLITGTPAHAMISSYINIPPRKLVIAGIGPSVMAILTNLCTVCVWSKVIWPDIDTYPTWADGMQNK</sequence>
<comment type="caution">
    <text evidence="5">The sequence shown here is derived from an EMBL/GenBank/DDBJ whole genome shotgun (WGS) entry which is preliminary data.</text>
</comment>
<dbReference type="Proteomes" id="UP000838756">
    <property type="component" value="Unassembled WGS sequence"/>
</dbReference>